<feature type="domain" description="Protein kinase" evidence="9">
    <location>
        <begin position="52"/>
        <end position="312"/>
    </location>
</feature>
<evidence type="ECO:0000256" key="1">
    <source>
        <dbReference type="ARBA" id="ARBA00012513"/>
    </source>
</evidence>
<dbReference type="InterPro" id="IPR000719">
    <property type="entry name" value="Prot_kinase_dom"/>
</dbReference>
<sequence length="645" mass="69204">MTDSHVLPVPPRAGEAEMSTPLEPAATATGQATNAQKAVASLKVGMKISERYLLLSRLAIGGMGEVWQTLDEKTGERLALKILRPELAGKKLFLSRLQIEAYNASRVHHPNLAEVHASGEDAGLGWISMELVDGVSLTEILDQEHILETDFLLSVLYQTADALSAVHGAGIVHRDIKPGNIMVTPTGEVKLTDFGISKAPGQVNLTQAGMVMGTAQYLPPEQAMGQPATPAGDLYALGVIAYEALAGKRPFSGDKPVDIAFAHVNKPVPALPDSVAPSLRELVMELLEKEPQKRLASADALMQRLEEVQQALNSAGDSLAAPIAEASVPEAGELAANLAEPAESAEVADKAADQIAAEPADLENLQEDLEEIAQLDQAVHTPLPASTSGKESLTSRQRPPSPDIDEPAAAAATAKDATWQPRPAASAPREEDGSPMLYLSGGTVPAPQILPDSVPLPEKSWQQRVRLRERPREFAALIPPVSASRPRSQLERLRSLPQALNWRKTSAPPRYAKLPSPAAPAPAPSLTAPLAAWSRRLESQIGIRPVDPLAAQVARLRRPYEKAPFLSRKWWNQDVSRARHGNATPRSPLYLVLVTLILWMLVTALSLGASLVYSAAPAPVIPKQKAVILVVSEQKEDPWQNLHTA</sequence>
<evidence type="ECO:0000313" key="11">
    <source>
        <dbReference type="Proteomes" id="UP001200537"/>
    </source>
</evidence>
<dbReference type="RefSeq" id="WP_238127913.1">
    <property type="nucleotide sequence ID" value="NZ_JAKNHJ010000007.1"/>
</dbReference>
<feature type="region of interest" description="Disordered" evidence="7">
    <location>
        <begin position="381"/>
        <end position="444"/>
    </location>
</feature>
<organism evidence="10 11">
    <name type="scientific">Varibaculum cambriense</name>
    <dbReference type="NCBI Taxonomy" id="184870"/>
    <lineage>
        <taxon>Bacteria</taxon>
        <taxon>Bacillati</taxon>
        <taxon>Actinomycetota</taxon>
        <taxon>Actinomycetes</taxon>
        <taxon>Actinomycetales</taxon>
        <taxon>Actinomycetaceae</taxon>
        <taxon>Varibaculum</taxon>
    </lineage>
</organism>
<dbReference type="Gene3D" id="3.30.200.20">
    <property type="entry name" value="Phosphorylase Kinase, domain 1"/>
    <property type="match status" value="1"/>
</dbReference>
<evidence type="ECO:0000256" key="8">
    <source>
        <dbReference type="SAM" id="Phobius"/>
    </source>
</evidence>
<evidence type="ECO:0000259" key="9">
    <source>
        <dbReference type="PROSITE" id="PS50011"/>
    </source>
</evidence>
<keyword evidence="2" id="KW-0723">Serine/threonine-protein kinase</keyword>
<accession>A0AAJ1BCZ1</accession>
<dbReference type="Gene3D" id="1.10.510.10">
    <property type="entry name" value="Transferase(Phosphotransferase) domain 1"/>
    <property type="match status" value="1"/>
</dbReference>
<proteinExistence type="predicted"/>
<evidence type="ECO:0000256" key="3">
    <source>
        <dbReference type="ARBA" id="ARBA00022679"/>
    </source>
</evidence>
<dbReference type="EMBL" id="JAKNHJ010000007">
    <property type="protein sequence ID" value="MCG4617765.1"/>
    <property type="molecule type" value="Genomic_DNA"/>
</dbReference>
<feature type="compositionally biased region" description="Polar residues" evidence="7">
    <location>
        <begin position="384"/>
        <end position="398"/>
    </location>
</feature>
<feature type="compositionally biased region" description="Low complexity" evidence="7">
    <location>
        <begin position="408"/>
        <end position="418"/>
    </location>
</feature>
<dbReference type="Pfam" id="PF00069">
    <property type="entry name" value="Pkinase"/>
    <property type="match status" value="1"/>
</dbReference>
<evidence type="ECO:0000256" key="2">
    <source>
        <dbReference type="ARBA" id="ARBA00022527"/>
    </source>
</evidence>
<dbReference type="CDD" id="cd14014">
    <property type="entry name" value="STKc_PknB_like"/>
    <property type="match status" value="1"/>
</dbReference>
<keyword evidence="4" id="KW-0547">Nucleotide-binding</keyword>
<reference evidence="10" key="1">
    <citation type="submission" date="2022-01" db="EMBL/GenBank/DDBJ databases">
        <title>Collection of gut derived symbiotic bacterial strains cultured from healthy donors.</title>
        <authorList>
            <person name="Lin H."/>
            <person name="Kohout C."/>
            <person name="Waligurski E."/>
            <person name="Pamer E.G."/>
        </authorList>
    </citation>
    <scope>NUCLEOTIDE SEQUENCE</scope>
    <source>
        <strain evidence="10">DFI.7.46</strain>
    </source>
</reference>
<dbReference type="Proteomes" id="UP001200537">
    <property type="component" value="Unassembled WGS sequence"/>
</dbReference>
<dbReference type="PANTHER" id="PTHR43289:SF6">
    <property type="entry name" value="SERINE_THREONINE-PROTEIN KINASE NEKL-3"/>
    <property type="match status" value="1"/>
</dbReference>
<keyword evidence="8" id="KW-0812">Transmembrane</keyword>
<keyword evidence="8" id="KW-1133">Transmembrane helix</keyword>
<dbReference type="FunFam" id="1.10.510.10:FF:000021">
    <property type="entry name" value="Serine/threonine protein kinase"/>
    <property type="match status" value="1"/>
</dbReference>
<keyword evidence="3" id="KW-0808">Transferase</keyword>
<dbReference type="InterPro" id="IPR011009">
    <property type="entry name" value="Kinase-like_dom_sf"/>
</dbReference>
<name>A0AAJ1BCZ1_9ACTO</name>
<protein>
    <recommendedName>
        <fullName evidence="1">non-specific serine/threonine protein kinase</fullName>
        <ecNumber evidence="1">2.7.11.1</ecNumber>
    </recommendedName>
</protein>
<dbReference type="SMART" id="SM00220">
    <property type="entry name" value="S_TKc"/>
    <property type="match status" value="1"/>
</dbReference>
<evidence type="ECO:0000256" key="5">
    <source>
        <dbReference type="ARBA" id="ARBA00022777"/>
    </source>
</evidence>
<gene>
    <name evidence="10" type="ORF">L0M99_04550</name>
</gene>
<dbReference type="InterPro" id="IPR008271">
    <property type="entry name" value="Ser/Thr_kinase_AS"/>
</dbReference>
<keyword evidence="5 10" id="KW-0418">Kinase</keyword>
<dbReference type="EC" id="2.7.11.1" evidence="1"/>
<evidence type="ECO:0000313" key="10">
    <source>
        <dbReference type="EMBL" id="MCG4617765.1"/>
    </source>
</evidence>
<evidence type="ECO:0000256" key="7">
    <source>
        <dbReference type="SAM" id="MobiDB-lite"/>
    </source>
</evidence>
<dbReference type="PANTHER" id="PTHR43289">
    <property type="entry name" value="MITOGEN-ACTIVATED PROTEIN KINASE KINASE KINASE 20-RELATED"/>
    <property type="match status" value="1"/>
</dbReference>
<dbReference type="PROSITE" id="PS50011">
    <property type="entry name" value="PROTEIN_KINASE_DOM"/>
    <property type="match status" value="1"/>
</dbReference>
<keyword evidence="6" id="KW-0067">ATP-binding</keyword>
<evidence type="ECO:0000256" key="4">
    <source>
        <dbReference type="ARBA" id="ARBA00022741"/>
    </source>
</evidence>
<dbReference type="SUPFAM" id="SSF56112">
    <property type="entry name" value="Protein kinase-like (PK-like)"/>
    <property type="match status" value="1"/>
</dbReference>
<dbReference type="GO" id="GO:0004674">
    <property type="term" value="F:protein serine/threonine kinase activity"/>
    <property type="evidence" value="ECO:0007669"/>
    <property type="project" value="UniProtKB-KW"/>
</dbReference>
<evidence type="ECO:0000256" key="6">
    <source>
        <dbReference type="ARBA" id="ARBA00022840"/>
    </source>
</evidence>
<keyword evidence="8" id="KW-0472">Membrane</keyword>
<dbReference type="GO" id="GO:0005524">
    <property type="term" value="F:ATP binding"/>
    <property type="evidence" value="ECO:0007669"/>
    <property type="project" value="UniProtKB-KW"/>
</dbReference>
<dbReference type="AlphaFoldDB" id="A0AAJ1BCZ1"/>
<dbReference type="PROSITE" id="PS00108">
    <property type="entry name" value="PROTEIN_KINASE_ST"/>
    <property type="match status" value="1"/>
</dbReference>
<feature type="transmembrane region" description="Helical" evidence="8">
    <location>
        <begin position="589"/>
        <end position="616"/>
    </location>
</feature>
<comment type="caution">
    <text evidence="10">The sequence shown here is derived from an EMBL/GenBank/DDBJ whole genome shotgun (WGS) entry which is preliminary data.</text>
</comment>